<dbReference type="PANTHER" id="PTHR43000">
    <property type="entry name" value="DTDP-D-GLUCOSE 4,6-DEHYDRATASE-RELATED"/>
    <property type="match status" value="1"/>
</dbReference>
<dbReference type="Proteomes" id="UP001139411">
    <property type="component" value="Unassembled WGS sequence"/>
</dbReference>
<dbReference type="Pfam" id="PF01370">
    <property type="entry name" value="Epimerase"/>
    <property type="match status" value="1"/>
</dbReference>
<dbReference type="EMBL" id="JAKFFV010000021">
    <property type="protein sequence ID" value="MCF2501515.1"/>
    <property type="molecule type" value="Genomic_DNA"/>
</dbReference>
<reference evidence="3" key="1">
    <citation type="submission" date="2022-01" db="EMBL/GenBank/DDBJ databases">
        <title>Novel species in genus Dyadobacter.</title>
        <authorList>
            <person name="Ma C."/>
        </authorList>
    </citation>
    <scope>NUCLEOTIDE SEQUENCE</scope>
    <source>
        <strain evidence="3">CY357</strain>
    </source>
</reference>
<evidence type="ECO:0000256" key="1">
    <source>
        <dbReference type="ARBA" id="ARBA00007637"/>
    </source>
</evidence>
<name>A0A9X1QHI6_9BACT</name>
<dbReference type="AlphaFoldDB" id="A0A9X1QHI6"/>
<feature type="domain" description="NAD-dependent epimerase/dehydratase" evidence="2">
    <location>
        <begin position="5"/>
        <end position="225"/>
    </location>
</feature>
<evidence type="ECO:0000259" key="2">
    <source>
        <dbReference type="Pfam" id="PF01370"/>
    </source>
</evidence>
<protein>
    <submittedName>
        <fullName evidence="3">NAD-dependent epimerase/dehydratase family protein</fullName>
    </submittedName>
</protein>
<dbReference type="InterPro" id="IPR036291">
    <property type="entry name" value="NAD(P)-bd_dom_sf"/>
</dbReference>
<dbReference type="SUPFAM" id="SSF51735">
    <property type="entry name" value="NAD(P)-binding Rossmann-fold domains"/>
    <property type="match status" value="1"/>
</dbReference>
<dbReference type="Gene3D" id="3.40.50.720">
    <property type="entry name" value="NAD(P)-binding Rossmann-like Domain"/>
    <property type="match status" value="1"/>
</dbReference>
<sequence>MAKYLITGGSGFIGTHVVQALIAANNDVLNLDSFSPKNLAHIALWKNVDIRDRSALINAITSFQPQYVIHLAARTDLNGETLSDYSANSDGVTNLLDALDQVADLQRVIFASSMYVCKPGYSPKSDSDYLPHTVYGESKVLTEKIIKARNPTYTWLIIRPTSIWGPYFGEPYNLFFKIVLSRKYFHLGAKACKKTYGFVTNAVFQITTLVDAPSDAVNSKVFYIGDYEPYDITQWADEIAGIANIKIRTVPFFLFRSAAIFGDILKAIGIKFPMTSFRLRNMTTDNIHDLRPIQLLAPVLPVRRVDGSKETIEWLNKDERGISA</sequence>
<organism evidence="3 4">
    <name type="scientific">Dyadobacter chenhuakuii</name>
    <dbReference type="NCBI Taxonomy" id="2909339"/>
    <lineage>
        <taxon>Bacteria</taxon>
        <taxon>Pseudomonadati</taxon>
        <taxon>Bacteroidota</taxon>
        <taxon>Cytophagia</taxon>
        <taxon>Cytophagales</taxon>
        <taxon>Spirosomataceae</taxon>
        <taxon>Dyadobacter</taxon>
    </lineage>
</organism>
<gene>
    <name evidence="3" type="ORF">L0661_24575</name>
</gene>
<comment type="similarity">
    <text evidence="1">Belongs to the NAD(P)-dependent epimerase/dehydratase family.</text>
</comment>
<evidence type="ECO:0000313" key="3">
    <source>
        <dbReference type="EMBL" id="MCF2501515.1"/>
    </source>
</evidence>
<accession>A0A9X1QHI6</accession>
<evidence type="ECO:0000313" key="4">
    <source>
        <dbReference type="Proteomes" id="UP001139411"/>
    </source>
</evidence>
<dbReference type="InterPro" id="IPR001509">
    <property type="entry name" value="Epimerase_deHydtase"/>
</dbReference>
<comment type="caution">
    <text evidence="3">The sequence shown here is derived from an EMBL/GenBank/DDBJ whole genome shotgun (WGS) entry which is preliminary data.</text>
</comment>
<dbReference type="RefSeq" id="WP_235179661.1">
    <property type="nucleotide sequence ID" value="NZ_JAKFFV010000021.1"/>
</dbReference>
<proteinExistence type="inferred from homology"/>